<feature type="compositionally biased region" description="Polar residues" evidence="1">
    <location>
        <begin position="931"/>
        <end position="940"/>
    </location>
</feature>
<dbReference type="InterPro" id="IPR000857">
    <property type="entry name" value="MyTH4_dom"/>
</dbReference>
<name>A0ABR2IEK0_9EUKA</name>
<feature type="domain" description="MyTH4" evidence="3">
    <location>
        <begin position="549"/>
        <end position="708"/>
    </location>
</feature>
<dbReference type="Gene3D" id="1.25.40.530">
    <property type="entry name" value="MyTH4 domain"/>
    <property type="match status" value="1"/>
</dbReference>
<dbReference type="Proteomes" id="UP001470230">
    <property type="component" value="Unassembled WGS sequence"/>
</dbReference>
<evidence type="ECO:0000259" key="2">
    <source>
        <dbReference type="PROSITE" id="PS50238"/>
    </source>
</evidence>
<comment type="caution">
    <text evidence="4">The sequence shown here is derived from an EMBL/GenBank/DDBJ whole genome shotgun (WGS) entry which is preliminary data.</text>
</comment>
<dbReference type="SMART" id="SM00324">
    <property type="entry name" value="RhoGAP"/>
    <property type="match status" value="1"/>
</dbReference>
<evidence type="ECO:0000256" key="1">
    <source>
        <dbReference type="SAM" id="MobiDB-lite"/>
    </source>
</evidence>
<accession>A0ABR2IEK0</accession>
<dbReference type="PROSITE" id="PS51016">
    <property type="entry name" value="MYTH4"/>
    <property type="match status" value="1"/>
</dbReference>
<dbReference type="EMBL" id="JAPFFF010000018">
    <property type="protein sequence ID" value="KAK8861110.1"/>
    <property type="molecule type" value="Genomic_DNA"/>
</dbReference>
<sequence>MTTKLLTFYQYYTPTGVKFYYEPTSKQRTYQFPENSVVIDSKTKQLIYAPPGVKVKLTDQSEITTQNSVNNIAQSPPTNISQNPPLLNNPATISKLSPKSLQPNYQPMVTPLNGFNPPSPTVKTNSPGIVQSSQFQSQSQIKTAVQLQSQLKPQPIQQQVQNPHFIQIPPTLQAPAQVQIPQIQTTNPQTQIPQIQPPKIQTTIPQIQPLQDTTQNPQNPPQNPQIPTQNQQIPKPFLQTQVPQTAPINPQTTNQPMQAENPLVQNQTSNQIQNTYKIQPQQIQQQTFPKQFPQITTQKSSDLQNYSRFTPPGQNARTMIQSSLSDFTQNPNLPNNQNSNMQQQNQISNMQQQNQISILTSINRVPSSVRPTDSIPLMPDYLVPTQVVHNFSPWTINIIDSPKVDFQAFTFPHISLSKEASSFQSDNPFNYPERIQLSFTSSGSGFSSPFLDDPSGCNADDESSSGRPSSLRLTSSMLNDTEIKTPFFIIELIANTFKVNADSIKTKSGFLELLDKYQLTELAVENFRKPSNASSTKKGSSSYEEELVFSDKPLQKPLLKKVKNNLKPLSTTISTSILQFIGVIQGYNQIIVAHTLCQLIQPHQELIDETFFQIIKQATNNPNPRWAENCYLLFLIMCCLFKPRKSNRLYIVSWAARHLLQQNFKIREFFGYSIIRFESRFLRGTYKDEITIDLIKNIPSQIERLNTLFECSIFELMWSQRKRFPHLPIPLPFALIVKELTKKKAVKTPNLLDLPYDQEKVEQLSVDMLSDPKILDRVAVEDLMGLLKYWLISISDPLISRSTFNAFLHYENPIEYVNGMPSAHRDSLKYLVGFLQDILNNDDENNSTGSKLASVFGPLIVDPTEIVHTQEVYDAIIARSSEFLKSILFAWQTGDIYPLPSEFTETKKDKTGKSTVPQNRRNSVCPLKAAQQVNSPPISH</sequence>
<dbReference type="SMART" id="SM00139">
    <property type="entry name" value="MyTH4"/>
    <property type="match status" value="1"/>
</dbReference>
<evidence type="ECO:0000313" key="4">
    <source>
        <dbReference type="EMBL" id="KAK8861110.1"/>
    </source>
</evidence>
<feature type="domain" description="Rho-GAP" evidence="2">
    <location>
        <begin position="714"/>
        <end position="884"/>
    </location>
</feature>
<organism evidence="4 5">
    <name type="scientific">Tritrichomonas musculus</name>
    <dbReference type="NCBI Taxonomy" id="1915356"/>
    <lineage>
        <taxon>Eukaryota</taxon>
        <taxon>Metamonada</taxon>
        <taxon>Parabasalia</taxon>
        <taxon>Tritrichomonadida</taxon>
        <taxon>Tritrichomonadidae</taxon>
        <taxon>Tritrichomonas</taxon>
    </lineage>
</organism>
<feature type="region of interest" description="Disordered" evidence="1">
    <location>
        <begin position="450"/>
        <end position="472"/>
    </location>
</feature>
<reference evidence="4 5" key="1">
    <citation type="submission" date="2024-04" db="EMBL/GenBank/DDBJ databases">
        <title>Tritrichomonas musculus Genome.</title>
        <authorList>
            <person name="Alves-Ferreira E."/>
            <person name="Grigg M."/>
            <person name="Lorenzi H."/>
            <person name="Galac M."/>
        </authorList>
    </citation>
    <scope>NUCLEOTIDE SEQUENCE [LARGE SCALE GENOMIC DNA]</scope>
    <source>
        <strain evidence="4 5">EAF2021</strain>
    </source>
</reference>
<keyword evidence="5" id="KW-1185">Reference proteome</keyword>
<dbReference type="PANTHER" id="PTHR45876:SF8">
    <property type="entry name" value="FI04035P"/>
    <property type="match status" value="1"/>
</dbReference>
<dbReference type="InterPro" id="IPR008936">
    <property type="entry name" value="Rho_GTPase_activation_prot"/>
</dbReference>
<evidence type="ECO:0000313" key="5">
    <source>
        <dbReference type="Proteomes" id="UP001470230"/>
    </source>
</evidence>
<dbReference type="InterPro" id="IPR000198">
    <property type="entry name" value="RhoGAP_dom"/>
</dbReference>
<proteinExistence type="predicted"/>
<gene>
    <name evidence="4" type="ORF">M9Y10_012805</name>
</gene>
<dbReference type="PANTHER" id="PTHR45876">
    <property type="entry name" value="FI04035P"/>
    <property type="match status" value="1"/>
</dbReference>
<feature type="region of interest" description="Disordered" evidence="1">
    <location>
        <begin position="210"/>
        <end position="231"/>
    </location>
</feature>
<dbReference type="PROSITE" id="PS50238">
    <property type="entry name" value="RHOGAP"/>
    <property type="match status" value="1"/>
</dbReference>
<feature type="region of interest" description="Disordered" evidence="1">
    <location>
        <begin position="70"/>
        <end position="99"/>
    </location>
</feature>
<evidence type="ECO:0000259" key="3">
    <source>
        <dbReference type="PROSITE" id="PS51016"/>
    </source>
</evidence>
<feature type="compositionally biased region" description="Polar residues" evidence="1">
    <location>
        <begin position="913"/>
        <end position="922"/>
    </location>
</feature>
<dbReference type="Gene3D" id="1.10.555.10">
    <property type="entry name" value="Rho GTPase activation protein"/>
    <property type="match status" value="1"/>
</dbReference>
<dbReference type="Pfam" id="PF00620">
    <property type="entry name" value="RhoGAP"/>
    <property type="match status" value="1"/>
</dbReference>
<dbReference type="SUPFAM" id="SSF48350">
    <property type="entry name" value="GTPase activation domain, GAP"/>
    <property type="match status" value="1"/>
</dbReference>
<protein>
    <submittedName>
        <fullName evidence="4">Rho GTPase activating protein 39</fullName>
    </submittedName>
</protein>
<dbReference type="InterPro" id="IPR038185">
    <property type="entry name" value="MyTH4_dom_sf"/>
</dbReference>
<dbReference type="Pfam" id="PF00784">
    <property type="entry name" value="MyTH4"/>
    <property type="match status" value="1"/>
</dbReference>
<feature type="region of interest" description="Disordered" evidence="1">
    <location>
        <begin position="902"/>
        <end position="940"/>
    </location>
</feature>